<dbReference type="SMART" id="SM00346">
    <property type="entry name" value="HTH_ICLR"/>
    <property type="match status" value="1"/>
</dbReference>
<feature type="domain" description="HTH iclR-type" evidence="4">
    <location>
        <begin position="8"/>
        <end position="69"/>
    </location>
</feature>
<evidence type="ECO:0000259" key="4">
    <source>
        <dbReference type="PROSITE" id="PS51077"/>
    </source>
</evidence>
<evidence type="ECO:0000256" key="2">
    <source>
        <dbReference type="ARBA" id="ARBA00023125"/>
    </source>
</evidence>
<dbReference type="Gene3D" id="3.30.450.40">
    <property type="match status" value="1"/>
</dbReference>
<organism evidence="6 7">
    <name type="scientific">Arthrobacter terrae</name>
    <dbReference type="NCBI Taxonomy" id="2935737"/>
    <lineage>
        <taxon>Bacteria</taxon>
        <taxon>Bacillati</taxon>
        <taxon>Actinomycetota</taxon>
        <taxon>Actinomycetes</taxon>
        <taxon>Micrococcales</taxon>
        <taxon>Micrococcaceae</taxon>
        <taxon>Arthrobacter</taxon>
    </lineage>
</organism>
<dbReference type="Pfam" id="PF01614">
    <property type="entry name" value="IclR_C"/>
    <property type="match status" value="1"/>
</dbReference>
<feature type="domain" description="IclR-ED" evidence="5">
    <location>
        <begin position="70"/>
        <end position="248"/>
    </location>
</feature>
<dbReference type="RefSeq" id="WP_196394849.1">
    <property type="nucleotide sequence ID" value="NZ_JADNYM010000001.1"/>
</dbReference>
<keyword evidence="7" id="KW-1185">Reference proteome</keyword>
<dbReference type="InterPro" id="IPR036388">
    <property type="entry name" value="WH-like_DNA-bd_sf"/>
</dbReference>
<gene>
    <name evidence="6" type="ORF">IV500_00390</name>
</gene>
<evidence type="ECO:0000256" key="1">
    <source>
        <dbReference type="ARBA" id="ARBA00023015"/>
    </source>
</evidence>
<name>A0A931CKN8_9MICC</name>
<keyword evidence="2" id="KW-0238">DNA-binding</keyword>
<sequence>MANSKSGDSSLDRLVRILSAFGADAPSLTIGALAVRANVPLATAYRLADQLLSHDFLRKDASGSLRLGLGLWELANRSSAALDLREAAMPFMEDIQAVVGQHTQLAVLRDDEVLVIERLSGRDSVVNQARVAGRLPVHRTSAGMVLLAFAPVHVQEAYLRGHPNAFLPSETGLADSRQALALVRGQGFAAFNGLVDEETTGIAVPVLGRGRIAVAALGVVVARDEGKVHSILPVLLTGARGIARAMGEHVD</sequence>
<dbReference type="PANTHER" id="PTHR30136:SF24">
    <property type="entry name" value="HTH-TYPE TRANSCRIPTIONAL REPRESSOR ALLR"/>
    <property type="match status" value="1"/>
</dbReference>
<proteinExistence type="predicted"/>
<accession>A0A931CKN8</accession>
<dbReference type="InterPro" id="IPR029016">
    <property type="entry name" value="GAF-like_dom_sf"/>
</dbReference>
<evidence type="ECO:0000313" key="6">
    <source>
        <dbReference type="EMBL" id="MBG0737900.1"/>
    </source>
</evidence>
<dbReference type="PROSITE" id="PS51078">
    <property type="entry name" value="ICLR_ED"/>
    <property type="match status" value="1"/>
</dbReference>
<protein>
    <submittedName>
        <fullName evidence="6">IclR family transcriptional regulator</fullName>
    </submittedName>
</protein>
<keyword evidence="1" id="KW-0805">Transcription regulation</keyword>
<dbReference type="Proteomes" id="UP000655366">
    <property type="component" value="Unassembled WGS sequence"/>
</dbReference>
<evidence type="ECO:0000313" key="7">
    <source>
        <dbReference type="Proteomes" id="UP000655366"/>
    </source>
</evidence>
<evidence type="ECO:0000256" key="3">
    <source>
        <dbReference type="ARBA" id="ARBA00023163"/>
    </source>
</evidence>
<comment type="caution">
    <text evidence="6">The sequence shown here is derived from an EMBL/GenBank/DDBJ whole genome shotgun (WGS) entry which is preliminary data.</text>
</comment>
<dbReference type="PANTHER" id="PTHR30136">
    <property type="entry name" value="HELIX-TURN-HELIX TRANSCRIPTIONAL REGULATOR, ICLR FAMILY"/>
    <property type="match status" value="1"/>
</dbReference>
<keyword evidence="3" id="KW-0804">Transcription</keyword>
<dbReference type="Gene3D" id="1.10.10.10">
    <property type="entry name" value="Winged helix-like DNA-binding domain superfamily/Winged helix DNA-binding domain"/>
    <property type="match status" value="1"/>
</dbReference>
<dbReference type="InterPro" id="IPR050707">
    <property type="entry name" value="HTH_MetabolicPath_Reg"/>
</dbReference>
<dbReference type="AlphaFoldDB" id="A0A931CKN8"/>
<dbReference type="GO" id="GO:0045892">
    <property type="term" value="P:negative regulation of DNA-templated transcription"/>
    <property type="evidence" value="ECO:0007669"/>
    <property type="project" value="TreeGrafter"/>
</dbReference>
<dbReference type="Pfam" id="PF09339">
    <property type="entry name" value="HTH_IclR"/>
    <property type="match status" value="1"/>
</dbReference>
<dbReference type="SUPFAM" id="SSF55781">
    <property type="entry name" value="GAF domain-like"/>
    <property type="match status" value="1"/>
</dbReference>
<dbReference type="InterPro" id="IPR014757">
    <property type="entry name" value="Tscrpt_reg_IclR_C"/>
</dbReference>
<dbReference type="SUPFAM" id="SSF46785">
    <property type="entry name" value="Winged helix' DNA-binding domain"/>
    <property type="match status" value="1"/>
</dbReference>
<dbReference type="GO" id="GO:0003700">
    <property type="term" value="F:DNA-binding transcription factor activity"/>
    <property type="evidence" value="ECO:0007669"/>
    <property type="project" value="TreeGrafter"/>
</dbReference>
<dbReference type="InterPro" id="IPR005471">
    <property type="entry name" value="Tscrpt_reg_IclR_N"/>
</dbReference>
<reference evidence="6 7" key="1">
    <citation type="submission" date="2020-11" db="EMBL/GenBank/DDBJ databases">
        <title>Arthrobacter antarcticus sp. nov., isolated from Antarctic Soil.</title>
        <authorList>
            <person name="Li J."/>
        </authorList>
    </citation>
    <scope>NUCLEOTIDE SEQUENCE [LARGE SCALE GENOMIC DNA]</scope>
    <source>
        <strain evidence="6 7">Z1-20</strain>
    </source>
</reference>
<dbReference type="EMBL" id="JADNYM010000001">
    <property type="protein sequence ID" value="MBG0737900.1"/>
    <property type="molecule type" value="Genomic_DNA"/>
</dbReference>
<dbReference type="InterPro" id="IPR036390">
    <property type="entry name" value="WH_DNA-bd_sf"/>
</dbReference>
<dbReference type="GO" id="GO:0003677">
    <property type="term" value="F:DNA binding"/>
    <property type="evidence" value="ECO:0007669"/>
    <property type="project" value="UniProtKB-KW"/>
</dbReference>
<evidence type="ECO:0000259" key="5">
    <source>
        <dbReference type="PROSITE" id="PS51078"/>
    </source>
</evidence>
<dbReference type="PROSITE" id="PS51077">
    <property type="entry name" value="HTH_ICLR"/>
    <property type="match status" value="1"/>
</dbReference>